<dbReference type="Gene3D" id="3.40.50.1820">
    <property type="entry name" value="alpha/beta hydrolase"/>
    <property type="match status" value="1"/>
</dbReference>
<dbReference type="Proteomes" id="UP000249135">
    <property type="component" value="Unassembled WGS sequence"/>
</dbReference>
<dbReference type="EMBL" id="QFPP01000284">
    <property type="protein sequence ID" value="PZQ69915.1"/>
    <property type="molecule type" value="Genomic_DNA"/>
</dbReference>
<feature type="chain" id="PRO_5016105989" description="Alpha/beta hydrolase" evidence="1">
    <location>
        <begin position="25"/>
        <end position="385"/>
    </location>
</feature>
<dbReference type="PANTHER" id="PTHR35560:SF3">
    <property type="entry name" value="PEPTIDASE S9 PROLYL OLIGOPEPTIDASE CATALYTIC DOMAIN-CONTAINING PROTEIN"/>
    <property type="match status" value="1"/>
</dbReference>
<name>A0A2W5Q5E8_VARPD</name>
<evidence type="ECO:0000313" key="2">
    <source>
        <dbReference type="EMBL" id="PZQ69915.1"/>
    </source>
</evidence>
<feature type="signal peptide" evidence="1">
    <location>
        <begin position="1"/>
        <end position="24"/>
    </location>
</feature>
<comment type="caution">
    <text evidence="2">The sequence shown here is derived from an EMBL/GenBank/DDBJ whole genome shotgun (WGS) entry which is preliminary data.</text>
</comment>
<gene>
    <name evidence="2" type="ORF">DI563_19060</name>
</gene>
<accession>A0A2W5Q5E8</accession>
<evidence type="ECO:0000256" key="1">
    <source>
        <dbReference type="SAM" id="SignalP"/>
    </source>
</evidence>
<keyword evidence="1" id="KW-0732">Signal</keyword>
<reference evidence="2 3" key="1">
    <citation type="submission" date="2017-08" db="EMBL/GenBank/DDBJ databases">
        <title>Infants hospitalized years apart are colonized by the same room-sourced microbial strains.</title>
        <authorList>
            <person name="Brooks B."/>
            <person name="Olm M.R."/>
            <person name="Firek B.A."/>
            <person name="Baker R."/>
            <person name="Thomas B.C."/>
            <person name="Morowitz M.J."/>
            <person name="Banfield J.F."/>
        </authorList>
    </citation>
    <scope>NUCLEOTIDE SEQUENCE [LARGE SCALE GENOMIC DNA]</scope>
    <source>
        <strain evidence="2">S2_005_003_R2_41</strain>
    </source>
</reference>
<protein>
    <recommendedName>
        <fullName evidence="4">Alpha/beta hydrolase</fullName>
    </recommendedName>
</protein>
<sequence length="385" mass="39536">MSLRVLAGAAAALALALGAPQAGAAGAEDAPSAAAAEAPCDQAASGRCFIGFELPGAAGRLHYYASRGDAGTAEAGTAPTTALVVMHGHPRDANRSFDAGLRAARAAGRLGDTLVVAPLFQVGDADAARCRTRGVPAAEPGDALWTCGGWLEGAPSIGARPIGAFAALDALVAELHRRWPSLQTVTLAGFSAGAQMLQHGVGFAADPPPGLRLRYVIADPGSWLYFDPARPQPQRGGQGVDWEACGRGDTFPGDCSFALQAPDGAACPGHDRWKYGTGSLPAALGRDAAQARARYAAAEIHYVEGALDSSADKGTYYPILDKSCAAMLQGPYRLQRGVAYAAYDRALLAPAQARQVTVVPGCAHDVGCVLPSDAARAVLFPTPRR</sequence>
<evidence type="ECO:0000313" key="3">
    <source>
        <dbReference type="Proteomes" id="UP000249135"/>
    </source>
</evidence>
<dbReference type="AlphaFoldDB" id="A0A2W5Q5E8"/>
<organism evidence="2 3">
    <name type="scientific">Variovorax paradoxus</name>
    <dbReference type="NCBI Taxonomy" id="34073"/>
    <lineage>
        <taxon>Bacteria</taxon>
        <taxon>Pseudomonadati</taxon>
        <taxon>Pseudomonadota</taxon>
        <taxon>Betaproteobacteria</taxon>
        <taxon>Burkholderiales</taxon>
        <taxon>Comamonadaceae</taxon>
        <taxon>Variovorax</taxon>
    </lineage>
</organism>
<dbReference type="InterPro" id="IPR029058">
    <property type="entry name" value="AB_hydrolase_fold"/>
</dbReference>
<dbReference type="PANTHER" id="PTHR35560">
    <property type="entry name" value="BLL0132 PROTEIN"/>
    <property type="match status" value="1"/>
</dbReference>
<evidence type="ECO:0008006" key="4">
    <source>
        <dbReference type="Google" id="ProtNLM"/>
    </source>
</evidence>
<proteinExistence type="predicted"/>